<dbReference type="GO" id="GO:0006355">
    <property type="term" value="P:regulation of DNA-templated transcription"/>
    <property type="evidence" value="ECO:0007669"/>
    <property type="project" value="InterPro"/>
</dbReference>
<dbReference type="GO" id="GO:0043709">
    <property type="term" value="P:cell adhesion involved in single-species biofilm formation"/>
    <property type="evidence" value="ECO:0007669"/>
    <property type="project" value="TreeGrafter"/>
</dbReference>
<dbReference type="GO" id="GO:0005886">
    <property type="term" value="C:plasma membrane"/>
    <property type="evidence" value="ECO:0007669"/>
    <property type="project" value="UniProtKB-SubCell"/>
</dbReference>
<dbReference type="OrthoDB" id="9812260at2"/>
<dbReference type="Gene3D" id="3.30.450.20">
    <property type="entry name" value="PAS domain"/>
    <property type="match status" value="1"/>
</dbReference>
<dbReference type="SUPFAM" id="SSF55785">
    <property type="entry name" value="PYP-like sensor domain (PAS domain)"/>
    <property type="match status" value="1"/>
</dbReference>
<dbReference type="EMBL" id="FTNE01000005">
    <property type="protein sequence ID" value="SIQ50969.1"/>
    <property type="molecule type" value="Genomic_DNA"/>
</dbReference>
<evidence type="ECO:0000313" key="12">
    <source>
        <dbReference type="Proteomes" id="UP000186308"/>
    </source>
</evidence>
<evidence type="ECO:0000256" key="5">
    <source>
        <dbReference type="ARBA" id="ARBA00022989"/>
    </source>
</evidence>
<feature type="domain" description="GGDEF" evidence="10">
    <location>
        <begin position="493"/>
        <end position="627"/>
    </location>
</feature>
<keyword evidence="4 8" id="KW-0812">Transmembrane</keyword>
<dbReference type="Gene3D" id="3.30.70.270">
    <property type="match status" value="1"/>
</dbReference>
<feature type="transmembrane region" description="Helical" evidence="8">
    <location>
        <begin position="78"/>
        <end position="99"/>
    </location>
</feature>
<dbReference type="Pfam" id="PF00990">
    <property type="entry name" value="GGDEF"/>
    <property type="match status" value="1"/>
</dbReference>
<dbReference type="EC" id="2.7.7.65" evidence="2"/>
<dbReference type="Pfam" id="PF05231">
    <property type="entry name" value="MASE1"/>
    <property type="match status" value="1"/>
</dbReference>
<reference evidence="11 12" key="1">
    <citation type="submission" date="2017-01" db="EMBL/GenBank/DDBJ databases">
        <authorList>
            <person name="Varghese N."/>
            <person name="Submissions S."/>
        </authorList>
    </citation>
    <scope>NUCLEOTIDE SEQUENCE [LARGE SCALE GENOMIC DNA]</scope>
    <source>
        <strain evidence="11 12">ATCC 35905</strain>
    </source>
</reference>
<dbReference type="InterPro" id="IPR035965">
    <property type="entry name" value="PAS-like_dom_sf"/>
</dbReference>
<comment type="caution">
    <text evidence="11">The sequence shown here is derived from an EMBL/GenBank/DDBJ whole genome shotgun (WGS) entry which is preliminary data.</text>
</comment>
<dbReference type="PANTHER" id="PTHR45138:SF9">
    <property type="entry name" value="DIGUANYLATE CYCLASE DGCM-RELATED"/>
    <property type="match status" value="1"/>
</dbReference>
<evidence type="ECO:0000256" key="3">
    <source>
        <dbReference type="ARBA" id="ARBA00022475"/>
    </source>
</evidence>
<gene>
    <name evidence="11" type="ORF">SAMN05421828_105163</name>
</gene>
<dbReference type="FunFam" id="3.30.70.270:FF:000001">
    <property type="entry name" value="Diguanylate cyclase domain protein"/>
    <property type="match status" value="1"/>
</dbReference>
<dbReference type="SMART" id="SM00091">
    <property type="entry name" value="PAS"/>
    <property type="match status" value="1"/>
</dbReference>
<evidence type="ECO:0000256" key="7">
    <source>
        <dbReference type="ARBA" id="ARBA00034247"/>
    </source>
</evidence>
<evidence type="ECO:0000256" key="8">
    <source>
        <dbReference type="SAM" id="Phobius"/>
    </source>
</evidence>
<organism evidence="11 12">
    <name type="scientific">Acidiphilium rubrum</name>
    <dbReference type="NCBI Taxonomy" id="526"/>
    <lineage>
        <taxon>Bacteria</taxon>
        <taxon>Pseudomonadati</taxon>
        <taxon>Pseudomonadota</taxon>
        <taxon>Alphaproteobacteria</taxon>
        <taxon>Acetobacterales</taxon>
        <taxon>Acidocellaceae</taxon>
        <taxon>Acidiphilium</taxon>
    </lineage>
</organism>
<evidence type="ECO:0000256" key="4">
    <source>
        <dbReference type="ARBA" id="ARBA00022692"/>
    </source>
</evidence>
<dbReference type="SUPFAM" id="SSF55073">
    <property type="entry name" value="Nucleotide cyclase"/>
    <property type="match status" value="1"/>
</dbReference>
<dbReference type="RefSeq" id="WP_051657237.1">
    <property type="nucleotide sequence ID" value="NZ_FTNE01000005.1"/>
</dbReference>
<evidence type="ECO:0000259" key="9">
    <source>
        <dbReference type="PROSITE" id="PS50112"/>
    </source>
</evidence>
<dbReference type="CDD" id="cd01949">
    <property type="entry name" value="GGDEF"/>
    <property type="match status" value="1"/>
</dbReference>
<evidence type="ECO:0000256" key="6">
    <source>
        <dbReference type="ARBA" id="ARBA00023136"/>
    </source>
</evidence>
<protein>
    <recommendedName>
        <fullName evidence="2">diguanylate cyclase</fullName>
        <ecNumber evidence="2">2.7.7.65</ecNumber>
    </recommendedName>
</protein>
<dbReference type="InterPro" id="IPR000014">
    <property type="entry name" value="PAS"/>
</dbReference>
<feature type="transmembrane region" description="Helical" evidence="8">
    <location>
        <begin position="287"/>
        <end position="308"/>
    </location>
</feature>
<name>A0A8G2FFZ7_ACIRU</name>
<accession>A0A8G2FFZ7</accession>
<keyword evidence="5 8" id="KW-1133">Transmembrane helix</keyword>
<evidence type="ECO:0000259" key="10">
    <source>
        <dbReference type="PROSITE" id="PS50887"/>
    </source>
</evidence>
<feature type="domain" description="PAS" evidence="9">
    <location>
        <begin position="328"/>
        <end position="398"/>
    </location>
</feature>
<proteinExistence type="predicted"/>
<keyword evidence="12" id="KW-1185">Reference proteome</keyword>
<feature type="transmembrane region" description="Helical" evidence="8">
    <location>
        <begin position="172"/>
        <end position="195"/>
    </location>
</feature>
<comment type="catalytic activity">
    <reaction evidence="7">
        <text>2 GTP = 3',3'-c-di-GMP + 2 diphosphate</text>
        <dbReference type="Rhea" id="RHEA:24898"/>
        <dbReference type="ChEBI" id="CHEBI:33019"/>
        <dbReference type="ChEBI" id="CHEBI:37565"/>
        <dbReference type="ChEBI" id="CHEBI:58805"/>
        <dbReference type="EC" id="2.7.7.65"/>
    </reaction>
</comment>
<dbReference type="Proteomes" id="UP000186308">
    <property type="component" value="Unassembled WGS sequence"/>
</dbReference>
<dbReference type="InterPro" id="IPR029787">
    <property type="entry name" value="Nucleotide_cyclase"/>
</dbReference>
<feature type="transmembrane region" description="Helical" evidence="8">
    <location>
        <begin position="239"/>
        <end position="266"/>
    </location>
</feature>
<dbReference type="NCBIfam" id="TIGR00254">
    <property type="entry name" value="GGDEF"/>
    <property type="match status" value="1"/>
</dbReference>
<feature type="transmembrane region" description="Helical" evidence="8">
    <location>
        <begin position="105"/>
        <end position="126"/>
    </location>
</feature>
<dbReference type="PROSITE" id="PS50112">
    <property type="entry name" value="PAS"/>
    <property type="match status" value="1"/>
</dbReference>
<feature type="transmembrane region" description="Helical" evidence="8">
    <location>
        <begin position="138"/>
        <end position="160"/>
    </location>
</feature>
<dbReference type="InterPro" id="IPR050469">
    <property type="entry name" value="Diguanylate_Cyclase"/>
</dbReference>
<dbReference type="NCBIfam" id="TIGR00229">
    <property type="entry name" value="sensory_box"/>
    <property type="match status" value="1"/>
</dbReference>
<sequence>MVRLGWLDPLLQGGTARRGDELRAGTGVALVLIAVVAAALAAISLDFCRFGNRVPAVWPANALPLALLLVRRPAGWRLPGAIITASAAGIALANLAAGAAGATSVLWGVANGLEIAGAAMIAWLPLGVRPRLRRVDGLLKLAFAIGIAGPALGALIGAAIGPWTGWSGYGTAWLVCFASHALGNLIFTAGIMVLLDRTHQHWWRRNRRLSVILALAICLVLLTGVLQQSSPTPLFLTPLLFAFLGVVAGFELSCVGVIGLAVFALWRTAAGHGPIVALEPESIAARILILQSLIGAGVLSSVPIALAFERRARMIAQLRRQKAAIIARAAHYKLLADVSADPILVTLQDGTILYASPAAARLLGIAGSALTGRSAFDLIHPDDKTSVRRSLATLCDGTPEVTTELRLQPNGSAGPIWTEVKTRIGEGKSSQRVEVVSVVRDISTRRAEDDRRKADLIRLDLLANTDPLTGLANRRRFNDHLDKEWRRALREQLDIALILIDVDLFKAYNDAYGHPAGDIALRQLATIVGTGALRPADLASRIGGEEFAVILPATFLSGARAVAERVRDGVRDMQIVHEKSPSGFLTVSVGIDCLCPNSILTPQIFIERADKALYRAKARRGSIVIAT</sequence>
<evidence type="ECO:0000256" key="1">
    <source>
        <dbReference type="ARBA" id="ARBA00004651"/>
    </source>
</evidence>
<dbReference type="SMART" id="SM00267">
    <property type="entry name" value="GGDEF"/>
    <property type="match status" value="1"/>
</dbReference>
<feature type="transmembrane region" description="Helical" evidence="8">
    <location>
        <begin position="207"/>
        <end position="227"/>
    </location>
</feature>
<feature type="transmembrane region" description="Helical" evidence="8">
    <location>
        <begin position="24"/>
        <end position="43"/>
    </location>
</feature>
<dbReference type="InterPro" id="IPR007895">
    <property type="entry name" value="MASE1"/>
</dbReference>
<comment type="subcellular location">
    <subcellularLocation>
        <location evidence="1">Cell membrane</location>
        <topology evidence="1">Multi-pass membrane protein</topology>
    </subcellularLocation>
</comment>
<dbReference type="GO" id="GO:0052621">
    <property type="term" value="F:diguanylate cyclase activity"/>
    <property type="evidence" value="ECO:0007669"/>
    <property type="project" value="UniProtKB-EC"/>
</dbReference>
<dbReference type="InterPro" id="IPR013767">
    <property type="entry name" value="PAS_fold"/>
</dbReference>
<evidence type="ECO:0000313" key="11">
    <source>
        <dbReference type="EMBL" id="SIQ50969.1"/>
    </source>
</evidence>
<dbReference type="GO" id="GO:1902201">
    <property type="term" value="P:negative regulation of bacterial-type flagellum-dependent cell motility"/>
    <property type="evidence" value="ECO:0007669"/>
    <property type="project" value="TreeGrafter"/>
</dbReference>
<dbReference type="PROSITE" id="PS50887">
    <property type="entry name" value="GGDEF"/>
    <property type="match status" value="1"/>
</dbReference>
<dbReference type="CDD" id="cd00130">
    <property type="entry name" value="PAS"/>
    <property type="match status" value="1"/>
</dbReference>
<dbReference type="PANTHER" id="PTHR45138">
    <property type="entry name" value="REGULATORY COMPONENTS OF SENSORY TRANSDUCTION SYSTEM"/>
    <property type="match status" value="1"/>
</dbReference>
<dbReference type="InterPro" id="IPR043128">
    <property type="entry name" value="Rev_trsase/Diguanyl_cyclase"/>
</dbReference>
<keyword evidence="6 8" id="KW-0472">Membrane</keyword>
<evidence type="ECO:0000256" key="2">
    <source>
        <dbReference type="ARBA" id="ARBA00012528"/>
    </source>
</evidence>
<keyword evidence="3" id="KW-1003">Cell membrane</keyword>
<dbReference type="AlphaFoldDB" id="A0A8G2FFZ7"/>
<dbReference type="InterPro" id="IPR000160">
    <property type="entry name" value="GGDEF_dom"/>
</dbReference>
<dbReference type="Pfam" id="PF00989">
    <property type="entry name" value="PAS"/>
    <property type="match status" value="1"/>
</dbReference>